<evidence type="ECO:0000313" key="6">
    <source>
        <dbReference type="EMBL" id="QEL18463.1"/>
    </source>
</evidence>
<proteinExistence type="predicted"/>
<dbReference type="GO" id="GO:0005524">
    <property type="term" value="F:ATP binding"/>
    <property type="evidence" value="ECO:0007669"/>
    <property type="project" value="UniProtKB-KW"/>
</dbReference>
<dbReference type="PANTHER" id="PTHR20861">
    <property type="entry name" value="HOMOSERINE/4-DIPHOSPHOCYTIDYL-2-C-METHYL-D-ERYTHRITOL KINASE"/>
    <property type="match status" value="1"/>
</dbReference>
<dbReference type="OrthoDB" id="1492801at2"/>
<dbReference type="Gene3D" id="3.30.70.890">
    <property type="entry name" value="GHMP kinase, C-terminal domain"/>
    <property type="match status" value="1"/>
</dbReference>
<evidence type="ECO:0000256" key="2">
    <source>
        <dbReference type="ARBA" id="ARBA00022741"/>
    </source>
</evidence>
<dbReference type="GO" id="GO:0016301">
    <property type="term" value="F:kinase activity"/>
    <property type="evidence" value="ECO:0007669"/>
    <property type="project" value="UniProtKB-KW"/>
</dbReference>
<dbReference type="KEGG" id="lrs:PX52LOC_05488"/>
<dbReference type="PANTHER" id="PTHR20861:SF1">
    <property type="entry name" value="HOMOSERINE KINASE"/>
    <property type="match status" value="1"/>
</dbReference>
<keyword evidence="2" id="KW-0547">Nucleotide-binding</keyword>
<accession>A0A5C1AJT9</accession>
<feature type="domain" description="GHMP kinase C-terminal" evidence="5">
    <location>
        <begin position="221"/>
        <end position="305"/>
    </location>
</feature>
<evidence type="ECO:0000256" key="4">
    <source>
        <dbReference type="ARBA" id="ARBA00022840"/>
    </source>
</evidence>
<evidence type="ECO:0000256" key="3">
    <source>
        <dbReference type="ARBA" id="ARBA00022777"/>
    </source>
</evidence>
<organism evidence="6 7">
    <name type="scientific">Limnoglobus roseus</name>
    <dbReference type="NCBI Taxonomy" id="2598579"/>
    <lineage>
        <taxon>Bacteria</taxon>
        <taxon>Pseudomonadati</taxon>
        <taxon>Planctomycetota</taxon>
        <taxon>Planctomycetia</taxon>
        <taxon>Gemmatales</taxon>
        <taxon>Gemmataceae</taxon>
        <taxon>Limnoglobus</taxon>
    </lineage>
</organism>
<dbReference type="Proteomes" id="UP000324974">
    <property type="component" value="Chromosome"/>
</dbReference>
<evidence type="ECO:0000259" key="5">
    <source>
        <dbReference type="Pfam" id="PF08544"/>
    </source>
</evidence>
<keyword evidence="1" id="KW-0808">Transferase</keyword>
<sequence>MTVVAPCRLHFGLFHVPVDGLTHWPNGSPLRKFGGLGMMVQEPCVRVSGLSTAEFTPAVGALSLRASRFARIVSEKITLPDRWGSYVHIRADGPPEHVGLGVGTALGLAVVRQARMLVSQATALMDSDAGMVGRGNRSGIGWHGFQHGGFIVDDGKLDDELPRIRERIEFPPAWRIVLARPTVSETWHGEAERFAFHRHRPAVQALDTTARLLRLANEFVIPALKRADFESFARSLAEFNRNAGEPFHLDQGGPYASPAVAELIDELMKWNVRGVGQSSWGPTVFAFAPNEPEAEQLAARLRMRFPNLADLCVTAADNQGVRVLS</sequence>
<dbReference type="InterPro" id="IPR013750">
    <property type="entry name" value="GHMP_kinase_C_dom"/>
</dbReference>
<dbReference type="InterPro" id="IPR004422">
    <property type="entry name" value="RFAP_synthase"/>
</dbReference>
<evidence type="ECO:0000256" key="1">
    <source>
        <dbReference type="ARBA" id="ARBA00022679"/>
    </source>
</evidence>
<evidence type="ECO:0000313" key="7">
    <source>
        <dbReference type="Proteomes" id="UP000324974"/>
    </source>
</evidence>
<name>A0A5C1AJT9_9BACT</name>
<dbReference type="InterPro" id="IPR036554">
    <property type="entry name" value="GHMP_kinase_C_sf"/>
</dbReference>
<keyword evidence="3" id="KW-0418">Kinase</keyword>
<dbReference type="PIRSF" id="PIRSF004884">
    <property type="entry name" value="Sugar_kin_arch"/>
    <property type="match status" value="1"/>
</dbReference>
<dbReference type="Pfam" id="PF08544">
    <property type="entry name" value="GHMP_kinases_C"/>
    <property type="match status" value="1"/>
</dbReference>
<dbReference type="AlphaFoldDB" id="A0A5C1AJT9"/>
<protein>
    <submittedName>
        <fullName evidence="6">Beta-ribofuranosylaminobenzene 5'-phosphate synthase (MptG)</fullName>
    </submittedName>
</protein>
<reference evidence="7" key="1">
    <citation type="submission" date="2019-08" db="EMBL/GenBank/DDBJ databases">
        <title>Limnoglobus roseus gen. nov., sp. nov., a novel freshwater planctomycete with a giant genome from the family Gemmataceae.</title>
        <authorList>
            <person name="Kulichevskaya I.S."/>
            <person name="Naumoff D.G."/>
            <person name="Miroshnikov K."/>
            <person name="Ivanova A."/>
            <person name="Philippov D.A."/>
            <person name="Hakobyan A."/>
            <person name="Rijpstra I.C."/>
            <person name="Sinninghe Damste J.S."/>
            <person name="Liesack W."/>
            <person name="Dedysh S.N."/>
        </authorList>
    </citation>
    <scope>NUCLEOTIDE SEQUENCE [LARGE SCALE GENOMIC DNA]</scope>
    <source>
        <strain evidence="7">PX52</strain>
    </source>
</reference>
<keyword evidence="4" id="KW-0067">ATP-binding</keyword>
<dbReference type="EMBL" id="CP042425">
    <property type="protein sequence ID" value="QEL18463.1"/>
    <property type="molecule type" value="Genomic_DNA"/>
</dbReference>
<keyword evidence="7" id="KW-1185">Reference proteome</keyword>
<gene>
    <name evidence="6" type="ORF">PX52LOC_05488</name>
</gene>